<dbReference type="Proteomes" id="UP000245911">
    <property type="component" value="Unassembled WGS sequence"/>
</dbReference>
<evidence type="ECO:0000256" key="2">
    <source>
        <dbReference type="ARBA" id="ARBA00022630"/>
    </source>
</evidence>
<dbReference type="NCBIfam" id="TIGR00476">
    <property type="entry name" value="selD"/>
    <property type="match status" value="1"/>
</dbReference>
<evidence type="ECO:0000256" key="8">
    <source>
        <dbReference type="ARBA" id="ARBA00023002"/>
    </source>
</evidence>
<dbReference type="Pfam" id="PF00586">
    <property type="entry name" value="AIRS"/>
    <property type="match status" value="1"/>
</dbReference>
<dbReference type="Gene3D" id="3.30.1330.10">
    <property type="entry name" value="PurM-like, N-terminal domain"/>
    <property type="match status" value="1"/>
</dbReference>
<dbReference type="GO" id="GO:0005524">
    <property type="term" value="F:ATP binding"/>
    <property type="evidence" value="ECO:0007669"/>
    <property type="project" value="UniProtKB-KW"/>
</dbReference>
<dbReference type="SUPFAM" id="SSF55326">
    <property type="entry name" value="PurM N-terminal domain-like"/>
    <property type="match status" value="1"/>
</dbReference>
<dbReference type="InterPro" id="IPR016188">
    <property type="entry name" value="PurM-like_N"/>
</dbReference>
<dbReference type="EMBL" id="QDKM01000002">
    <property type="protein sequence ID" value="PVH29557.1"/>
    <property type="molecule type" value="Genomic_DNA"/>
</dbReference>
<keyword evidence="3" id="KW-0808">Transferase</keyword>
<dbReference type="Gene3D" id="3.50.50.100">
    <property type="match status" value="1"/>
</dbReference>
<dbReference type="InterPro" id="IPR010918">
    <property type="entry name" value="PurM-like_C_dom"/>
</dbReference>
<dbReference type="InterPro" id="IPR017584">
    <property type="entry name" value="Pyridine_nucleo_diS_OxRdtase_N"/>
</dbReference>
<proteinExistence type="predicted"/>
<keyword evidence="2" id="KW-0285">Flavoprotein</keyword>
<dbReference type="GO" id="GO:0016301">
    <property type="term" value="F:kinase activity"/>
    <property type="evidence" value="ECO:0007669"/>
    <property type="project" value="UniProtKB-KW"/>
</dbReference>
<keyword evidence="8" id="KW-0560">Oxidoreductase</keyword>
<dbReference type="InterPro" id="IPR051169">
    <property type="entry name" value="NADH-Q_oxidoreductase"/>
</dbReference>
<dbReference type="SUPFAM" id="SSF51905">
    <property type="entry name" value="FAD/NAD(P)-binding domain"/>
    <property type="match status" value="2"/>
</dbReference>
<dbReference type="Pfam" id="PF02769">
    <property type="entry name" value="AIRS_C"/>
    <property type="match status" value="1"/>
</dbReference>
<evidence type="ECO:0000313" key="13">
    <source>
        <dbReference type="EMBL" id="PVH29557.1"/>
    </source>
</evidence>
<keyword evidence="4" id="KW-0547">Nucleotide-binding</keyword>
<evidence type="ECO:0000259" key="12">
    <source>
        <dbReference type="Pfam" id="PF07992"/>
    </source>
</evidence>
<keyword evidence="9" id="KW-0711">Selenium</keyword>
<keyword evidence="6" id="KW-0274">FAD</keyword>
<name>A0A2T8HVT6_9RHOB</name>
<evidence type="ECO:0000256" key="1">
    <source>
        <dbReference type="ARBA" id="ARBA00001974"/>
    </source>
</evidence>
<evidence type="ECO:0000256" key="5">
    <source>
        <dbReference type="ARBA" id="ARBA00022777"/>
    </source>
</evidence>
<evidence type="ECO:0000256" key="6">
    <source>
        <dbReference type="ARBA" id="ARBA00022827"/>
    </source>
</evidence>
<dbReference type="InterPro" id="IPR036676">
    <property type="entry name" value="PurM-like_C_sf"/>
</dbReference>
<dbReference type="NCBIfam" id="TIGR03169">
    <property type="entry name" value="Nterm_to_SelD"/>
    <property type="match status" value="1"/>
</dbReference>
<dbReference type="PRINTS" id="PR00411">
    <property type="entry name" value="PNDRDTASEI"/>
</dbReference>
<dbReference type="OrthoDB" id="9767928at2"/>
<dbReference type="InterPro" id="IPR023753">
    <property type="entry name" value="FAD/NAD-binding_dom"/>
</dbReference>
<dbReference type="PANTHER" id="PTHR42913:SF9">
    <property type="entry name" value="SLR1591 PROTEIN"/>
    <property type="match status" value="1"/>
</dbReference>
<dbReference type="InterPro" id="IPR004536">
    <property type="entry name" value="SPS/SelD"/>
</dbReference>
<evidence type="ECO:0000256" key="9">
    <source>
        <dbReference type="ARBA" id="ARBA00023266"/>
    </source>
</evidence>
<comment type="caution">
    <text evidence="13">The sequence shown here is derived from an EMBL/GenBank/DDBJ whole genome shotgun (WGS) entry which is preliminary data.</text>
</comment>
<dbReference type="GO" id="GO:0003955">
    <property type="term" value="F:NAD(P)H dehydrogenase (quinone) activity"/>
    <property type="evidence" value="ECO:0007669"/>
    <property type="project" value="TreeGrafter"/>
</dbReference>
<evidence type="ECO:0000256" key="7">
    <source>
        <dbReference type="ARBA" id="ARBA00022840"/>
    </source>
</evidence>
<organism evidence="13 14">
    <name type="scientific">Pararhodobacter oceanensis</name>
    <dbReference type="NCBI Taxonomy" id="2172121"/>
    <lineage>
        <taxon>Bacteria</taxon>
        <taxon>Pseudomonadati</taxon>
        <taxon>Pseudomonadota</taxon>
        <taxon>Alphaproteobacteria</taxon>
        <taxon>Rhodobacterales</taxon>
        <taxon>Paracoccaceae</taxon>
        <taxon>Pararhodobacter</taxon>
    </lineage>
</organism>
<keyword evidence="5 13" id="KW-0418">Kinase</keyword>
<accession>A0A2T8HVT6</accession>
<dbReference type="Gene3D" id="3.90.650.10">
    <property type="entry name" value="PurM-like C-terminal domain"/>
    <property type="match status" value="1"/>
</dbReference>
<dbReference type="PANTHER" id="PTHR42913">
    <property type="entry name" value="APOPTOSIS-INDUCING FACTOR 1"/>
    <property type="match status" value="1"/>
</dbReference>
<sequence>METLPFTRDLVFVGGGHAHALALLKWAMDPLPGARLTLIDPNPTAPYTGMLPGHIAGHYKREALEMNLVALARHAGARLILGRAEGIDLQAQKVILKSRPPVAYDVLSLDIGITSDLPDLPGFTEHATAAKPLGQFAESWAEFLRDIEAGTRAPHIAIIGAGVAGVELALAMAHRLAHFPARQITLIERDTPLPNLGHAARQRLLSLLTRQGVELIPHAKPARIEAQCVTLTDGRQIAAGLTLGAAGSRPQPWLQDSGLHLTEGFVTVDATLRSTSHPEVFAVGDCAHMQHAPRPKAGVFAVRQAPILTHNLRAALSGGSMRRYQPQRDYLKLVSLGGKSALADKWGLPLSGRWLWRIKDGIDAKFMRKFHELPQMPRPQLPQPHALDLPETIGDKPMCGGCGAKVGPNLLRQTLTTLGGGDNVVLGAGDDAAILQTGGVQQVIATDHLRAVSEDAFLMAKIAATHALGDIWAMGATPQAALASLVLPRQSEALQARQLTEIMAGLTEILTAAGAPLVGGHTTLGAELTIGVTLTGLAPDRILTKAGAQAGDALILTKPIGSGTLLAAEMGKAAEGRAIAALWQALTRSQAEAANILAPHAHAMTDVTGFGLAGHLDEMLRASQLAATLSLSAVPLFTGAEDLAANGTASTIAPANRAALIGRISAPANARAALLFDPQTAGGLLAAVPQAQAEALLTKLHAAHYPAAIIGSLHAHTKGPAITAS</sequence>
<reference evidence="13 14" key="1">
    <citation type="submission" date="2018-04" db="EMBL/GenBank/DDBJ databases">
        <title>Pararhodobacter oceanense sp. nov., isolated from marine intertidal sediment.</title>
        <authorList>
            <person name="Wang X.-L."/>
            <person name="Du Z.-J."/>
        </authorList>
    </citation>
    <scope>NUCLEOTIDE SEQUENCE [LARGE SCALE GENOMIC DNA]</scope>
    <source>
        <strain evidence="13 14">AM505</strain>
    </source>
</reference>
<protein>
    <submittedName>
        <fullName evidence="13">Selenide, water dikinase SelD</fullName>
    </submittedName>
</protein>
<evidence type="ECO:0000256" key="3">
    <source>
        <dbReference type="ARBA" id="ARBA00022679"/>
    </source>
</evidence>
<feature type="domain" description="PurM-like N-terminal" evidence="10">
    <location>
        <begin position="429"/>
        <end position="537"/>
    </location>
</feature>
<evidence type="ECO:0000256" key="4">
    <source>
        <dbReference type="ARBA" id="ARBA00022741"/>
    </source>
</evidence>
<comment type="cofactor">
    <cofactor evidence="1">
        <name>FAD</name>
        <dbReference type="ChEBI" id="CHEBI:57692"/>
    </cofactor>
</comment>
<evidence type="ECO:0000259" key="10">
    <source>
        <dbReference type="Pfam" id="PF00586"/>
    </source>
</evidence>
<dbReference type="CDD" id="cd02195">
    <property type="entry name" value="SelD"/>
    <property type="match status" value="1"/>
</dbReference>
<dbReference type="PRINTS" id="PR00368">
    <property type="entry name" value="FADPNR"/>
</dbReference>
<keyword evidence="14" id="KW-1185">Reference proteome</keyword>
<dbReference type="InterPro" id="IPR036921">
    <property type="entry name" value="PurM-like_N_sf"/>
</dbReference>
<dbReference type="InterPro" id="IPR036188">
    <property type="entry name" value="FAD/NAD-bd_sf"/>
</dbReference>
<evidence type="ECO:0000259" key="11">
    <source>
        <dbReference type="Pfam" id="PF02769"/>
    </source>
</evidence>
<dbReference type="GO" id="GO:0019646">
    <property type="term" value="P:aerobic electron transport chain"/>
    <property type="evidence" value="ECO:0007669"/>
    <property type="project" value="TreeGrafter"/>
</dbReference>
<dbReference type="SUPFAM" id="SSF56042">
    <property type="entry name" value="PurM C-terminal domain-like"/>
    <property type="match status" value="1"/>
</dbReference>
<evidence type="ECO:0000313" key="14">
    <source>
        <dbReference type="Proteomes" id="UP000245911"/>
    </source>
</evidence>
<feature type="domain" description="FAD/NAD(P)-binding" evidence="12">
    <location>
        <begin position="9"/>
        <end position="304"/>
    </location>
</feature>
<dbReference type="Pfam" id="PF07992">
    <property type="entry name" value="Pyr_redox_2"/>
    <property type="match status" value="1"/>
</dbReference>
<dbReference type="AlphaFoldDB" id="A0A2T8HVT6"/>
<gene>
    <name evidence="13" type="primary">selD</name>
    <name evidence="13" type="ORF">DDE20_05370</name>
</gene>
<feature type="domain" description="PurM-like C-terminal" evidence="11">
    <location>
        <begin position="549"/>
        <end position="715"/>
    </location>
</feature>
<dbReference type="RefSeq" id="WP_116557442.1">
    <property type="nucleotide sequence ID" value="NZ_QDKM01000002.1"/>
</dbReference>
<keyword evidence="7" id="KW-0067">ATP-binding</keyword>